<evidence type="ECO:0000313" key="1">
    <source>
        <dbReference type="EMBL" id="CAD7577844.1"/>
    </source>
</evidence>
<dbReference type="AlphaFoldDB" id="A0A7R9JF48"/>
<accession>A0A7R9JF48</accession>
<proteinExistence type="predicted"/>
<reference evidence="1" key="1">
    <citation type="submission" date="2020-11" db="EMBL/GenBank/DDBJ databases">
        <authorList>
            <person name="Tran Van P."/>
        </authorList>
    </citation>
    <scope>NUCLEOTIDE SEQUENCE</scope>
</reference>
<sequence>MPKQRTSFNPDWFKQKDCNGHFLEEKEQSDDDFEIGVETRKTLKKLNLKVQKSMLHGMRKFYHTLSGHLLKKLPLHNVILKESRRLSYENRCEAWTVRSIKLLANAVSLVPPCNVDFIGDEWRVLQCEQIPDDWNRTQDGQGGVSKRVDDYWSKIFNMKDALDHPKYPELTRVALFDKSLQSFRVALFGGSLQPHPRVAPFGKSLPQGKSRRQFTPLALEEHRTLEFLRPMELKVVQLGFWMKQEQRLTKLT</sequence>
<name>A0A7R9JF48_TIMCA</name>
<gene>
    <name evidence="1" type="ORF">TCMB3V08_LOCUS10387</name>
</gene>
<organism evidence="1">
    <name type="scientific">Timema californicum</name>
    <name type="common">California timema</name>
    <name type="synonym">Walking stick</name>
    <dbReference type="NCBI Taxonomy" id="61474"/>
    <lineage>
        <taxon>Eukaryota</taxon>
        <taxon>Metazoa</taxon>
        <taxon>Ecdysozoa</taxon>
        <taxon>Arthropoda</taxon>
        <taxon>Hexapoda</taxon>
        <taxon>Insecta</taxon>
        <taxon>Pterygota</taxon>
        <taxon>Neoptera</taxon>
        <taxon>Polyneoptera</taxon>
        <taxon>Phasmatodea</taxon>
        <taxon>Timematodea</taxon>
        <taxon>Timematoidea</taxon>
        <taxon>Timematidae</taxon>
        <taxon>Timema</taxon>
    </lineage>
</organism>
<dbReference type="EMBL" id="OE186259">
    <property type="protein sequence ID" value="CAD7577844.1"/>
    <property type="molecule type" value="Genomic_DNA"/>
</dbReference>
<protein>
    <submittedName>
        <fullName evidence="1">(California timema) hypothetical protein</fullName>
    </submittedName>
</protein>